<evidence type="ECO:0000313" key="1">
    <source>
        <dbReference type="EMBL" id="QIZ08512.1"/>
    </source>
</evidence>
<dbReference type="EMBL" id="CP051128">
    <property type="protein sequence ID" value="QIZ08512.1"/>
    <property type="molecule type" value="Genomic_DNA"/>
</dbReference>
<gene>
    <name evidence="1" type="ORF">HFZ78_18850</name>
</gene>
<sequence>MNFWKEAEWSEMLFSYLTAGWYDWTVSEHLYKNNTHCWSVTAGYYSHYILTGALLQLYLADEEGYRDTGTVRDISESHAKLCNFLRGRLEPDLRKKFVEFLEKVTGQQSTFYDKKLLQFGDALYNAKKARESHTYHVLVVSHQTLAKVTSNRGQTINVSKTVVDINGYILELSAIINKFVLDLVLKVLMNLDESVKHYHLKHFIEEIEDYHLLVEKENVGPVPTKLLKSLEQVRFEIEMELDERKVLDYRRFKETISSFGDKWRSYNNLKRNLRNLEDTLSILSSDH</sequence>
<accession>A0A6H1P500</accession>
<proteinExistence type="predicted"/>
<dbReference type="Proteomes" id="UP000501868">
    <property type="component" value="Chromosome"/>
</dbReference>
<organism evidence="1 2">
    <name type="scientific">Priestia megaterium</name>
    <name type="common">Bacillus megaterium</name>
    <dbReference type="NCBI Taxonomy" id="1404"/>
    <lineage>
        <taxon>Bacteria</taxon>
        <taxon>Bacillati</taxon>
        <taxon>Bacillota</taxon>
        <taxon>Bacilli</taxon>
        <taxon>Bacillales</taxon>
        <taxon>Bacillaceae</taxon>
        <taxon>Priestia</taxon>
    </lineage>
</organism>
<dbReference type="AlphaFoldDB" id="A0A6H1P500"/>
<reference evidence="1 2" key="2">
    <citation type="submission" date="2020-04" db="EMBL/GenBank/DDBJ databases">
        <authorList>
            <person name="Fomenkov A."/>
            <person name="Anton B.P."/>
            <person name="Roberts R.J."/>
        </authorList>
    </citation>
    <scope>NUCLEOTIDE SEQUENCE [LARGE SCALE GENOMIC DNA]</scope>
    <source>
        <strain evidence="1 2">S2</strain>
    </source>
</reference>
<evidence type="ECO:0000313" key="2">
    <source>
        <dbReference type="Proteomes" id="UP000501868"/>
    </source>
</evidence>
<reference evidence="1 2" key="1">
    <citation type="submission" date="2020-04" db="EMBL/GenBank/DDBJ databases">
        <title>Genome-Wide Identification of 5-Methylcytosine Sites in Bacterial Genomes By High-Throughput Sequencing of MspJI Restriction Fragments.</title>
        <authorList>
            <person name="Wu V."/>
        </authorList>
    </citation>
    <scope>NUCLEOTIDE SEQUENCE [LARGE SCALE GENOMIC DNA]</scope>
    <source>
        <strain evidence="1 2">S2</strain>
    </source>
</reference>
<protein>
    <submittedName>
        <fullName evidence="1">Uncharacterized protein</fullName>
    </submittedName>
</protein>
<name>A0A6H1P500_PRIMG</name>